<feature type="non-terminal residue" evidence="1">
    <location>
        <position position="33"/>
    </location>
</feature>
<organism evidence="1">
    <name type="scientific">marine sediment metagenome</name>
    <dbReference type="NCBI Taxonomy" id="412755"/>
    <lineage>
        <taxon>unclassified sequences</taxon>
        <taxon>metagenomes</taxon>
        <taxon>ecological metagenomes</taxon>
    </lineage>
</organism>
<reference evidence="1" key="1">
    <citation type="journal article" date="2014" name="Front. Microbiol.">
        <title>High frequency of phylogenetically diverse reductive dehalogenase-homologous genes in deep subseafloor sedimentary metagenomes.</title>
        <authorList>
            <person name="Kawai M."/>
            <person name="Futagami T."/>
            <person name="Toyoda A."/>
            <person name="Takaki Y."/>
            <person name="Nishi S."/>
            <person name="Hori S."/>
            <person name="Arai W."/>
            <person name="Tsubouchi T."/>
            <person name="Morono Y."/>
            <person name="Uchiyama I."/>
            <person name="Ito T."/>
            <person name="Fujiyama A."/>
            <person name="Inagaki F."/>
            <person name="Takami H."/>
        </authorList>
    </citation>
    <scope>NUCLEOTIDE SEQUENCE</scope>
    <source>
        <strain evidence="1">Expedition CK06-06</strain>
    </source>
</reference>
<protein>
    <submittedName>
        <fullName evidence="1">Uncharacterized protein</fullName>
    </submittedName>
</protein>
<accession>X1EDM2</accession>
<comment type="caution">
    <text evidence="1">The sequence shown here is derived from an EMBL/GenBank/DDBJ whole genome shotgun (WGS) entry which is preliminary data.</text>
</comment>
<gene>
    <name evidence="1" type="ORF">S01H4_60900</name>
</gene>
<name>X1EDM2_9ZZZZ</name>
<proteinExistence type="predicted"/>
<dbReference type="AlphaFoldDB" id="X1EDM2"/>
<evidence type="ECO:0000313" key="1">
    <source>
        <dbReference type="EMBL" id="GAH06763.1"/>
    </source>
</evidence>
<dbReference type="EMBL" id="BART01036004">
    <property type="protein sequence ID" value="GAH06763.1"/>
    <property type="molecule type" value="Genomic_DNA"/>
</dbReference>
<sequence length="33" mass="3848">MAFREACKVISKLRLGTVNLPDYNVYLLKFVMN</sequence>